<dbReference type="Proteomes" id="UP001156398">
    <property type="component" value="Unassembled WGS sequence"/>
</dbReference>
<dbReference type="RefSeq" id="WP_271322106.1">
    <property type="nucleotide sequence ID" value="NZ_JAAGKO020000040.1"/>
</dbReference>
<proteinExistence type="predicted"/>
<organism evidence="1 2">
    <name type="scientific">Streptantibioticus silvisoli</name>
    <dbReference type="NCBI Taxonomy" id="2705255"/>
    <lineage>
        <taxon>Bacteria</taxon>
        <taxon>Bacillati</taxon>
        <taxon>Actinomycetota</taxon>
        <taxon>Actinomycetes</taxon>
        <taxon>Kitasatosporales</taxon>
        <taxon>Streptomycetaceae</taxon>
        <taxon>Streptantibioticus</taxon>
    </lineage>
</organism>
<gene>
    <name evidence="1" type="ORF">POF43_023910</name>
</gene>
<protein>
    <submittedName>
        <fullName evidence="1">Uncharacterized protein</fullName>
    </submittedName>
</protein>
<name>A0ABT6W623_9ACTN</name>
<comment type="caution">
    <text evidence="1">The sequence shown here is derived from an EMBL/GenBank/DDBJ whole genome shotgun (WGS) entry which is preliminary data.</text>
</comment>
<dbReference type="EMBL" id="JAAGKO020000040">
    <property type="protein sequence ID" value="MDI5965734.1"/>
    <property type="molecule type" value="Genomic_DNA"/>
</dbReference>
<evidence type="ECO:0000313" key="1">
    <source>
        <dbReference type="EMBL" id="MDI5965734.1"/>
    </source>
</evidence>
<evidence type="ECO:0000313" key="2">
    <source>
        <dbReference type="Proteomes" id="UP001156398"/>
    </source>
</evidence>
<accession>A0ABT6W623</accession>
<sequence length="60" mass="6760">MTARTCDEWRALDAPFQPGDWQPRPGHCSRCGQPALAGVTRWWRLGDTCRANRTAVFVAD</sequence>
<reference evidence="1 2" key="1">
    <citation type="submission" date="2023-05" db="EMBL/GenBank/DDBJ databases">
        <title>Streptantibioticus silvisoli sp. nov., acidotolerant actinomycetes 1 from pine litter.</title>
        <authorList>
            <person name="Swiecimska M."/>
            <person name="Golinska P."/>
            <person name="Sangal V."/>
            <person name="Wachnowicz B."/>
            <person name="Goodfellow M."/>
        </authorList>
    </citation>
    <scope>NUCLEOTIDE SEQUENCE [LARGE SCALE GENOMIC DNA]</scope>
    <source>
        <strain evidence="1 2">SL54</strain>
    </source>
</reference>
<keyword evidence="2" id="KW-1185">Reference proteome</keyword>